<dbReference type="InterPro" id="IPR036855">
    <property type="entry name" value="Znf_CCCH_sf"/>
</dbReference>
<name>A0A0M3KD80_ANISI</name>
<protein>
    <submittedName>
        <fullName evidence="9">C3H1-type domain-containing protein</fullName>
    </submittedName>
</protein>
<dbReference type="Pfam" id="PF25585">
    <property type="entry name" value="zf-CCCH_DUS3L"/>
    <property type="match status" value="1"/>
</dbReference>
<reference evidence="9" key="1">
    <citation type="submission" date="2017-02" db="UniProtKB">
        <authorList>
            <consortium name="WormBaseParasite"/>
        </authorList>
    </citation>
    <scope>IDENTIFICATION</scope>
</reference>
<dbReference type="PROSITE" id="PS50103">
    <property type="entry name" value="ZF_C3H1"/>
    <property type="match status" value="1"/>
</dbReference>
<dbReference type="SUPFAM" id="SSF90229">
    <property type="entry name" value="CCCH zinc finger"/>
    <property type="match status" value="1"/>
</dbReference>
<evidence type="ECO:0000256" key="1">
    <source>
        <dbReference type="ARBA" id="ARBA00022723"/>
    </source>
</evidence>
<keyword evidence="8" id="KW-1185">Reference proteome</keyword>
<dbReference type="Gene3D" id="4.10.1000.10">
    <property type="entry name" value="Zinc finger, CCCH-type"/>
    <property type="match status" value="1"/>
</dbReference>
<sequence length="458" mass="50883">KHSSQFGNYREFATTTAVSVVPSIPPQYNPPNSSSSLFRPQYSGDSQRVIQSASDSLVDTSSSSSLRFSKPKSIYEVNEKKRLNTKPEKACFAFLKFGDCHYGDSCKFSHDPTLLNQSQKVIMDGTRDPVSQDANNMGHDVIYSSQVEGTGTTCRQLEKRLLQIQKELTMLEEESKKPKSSVVIPKRSQTLFASTIGSDVAIKKQRSSFNIGDDFVVLVGNSRNESTTPHQRLQHQYDDATHQKAAAVVSRHSSRGSGARPVSESPRELLRSSGTLPRETHYHAEDRLGSVSKRYSGGSTSPCRGDTQLRRSRGNRNGNLKQRISPEWKTDNCDRESSVRIGTEEPLHFDVISSSDDDDGDCELNLDGGHKEEGSVVEPLELSSVVNPNELIEISDEELPNEATGDTKRHYMERSSLRSECSSSNVLKNCEIIYDRLSNSVVEELSEKGYEGEQNLCS</sequence>
<dbReference type="WBParaSite" id="ASIM_0001893201-mRNA-1">
    <property type="protein sequence ID" value="ASIM_0001893201-mRNA-1"/>
    <property type="gene ID" value="ASIM_0001893201"/>
</dbReference>
<feature type="compositionally biased region" description="Basic and acidic residues" evidence="5">
    <location>
        <begin position="324"/>
        <end position="337"/>
    </location>
</feature>
<evidence type="ECO:0000313" key="8">
    <source>
        <dbReference type="Proteomes" id="UP000267096"/>
    </source>
</evidence>
<accession>A0A0M3KD80</accession>
<feature type="compositionally biased region" description="Low complexity" evidence="5">
    <location>
        <begin position="52"/>
        <end position="66"/>
    </location>
</feature>
<proteinExistence type="predicted"/>
<feature type="region of interest" description="Disordered" evidence="5">
    <location>
        <begin position="224"/>
        <end position="337"/>
    </location>
</feature>
<feature type="region of interest" description="Disordered" evidence="5">
    <location>
        <begin position="20"/>
        <end position="66"/>
    </location>
</feature>
<evidence type="ECO:0000256" key="5">
    <source>
        <dbReference type="SAM" id="MobiDB-lite"/>
    </source>
</evidence>
<evidence type="ECO:0000313" key="7">
    <source>
        <dbReference type="EMBL" id="VDK64331.1"/>
    </source>
</evidence>
<evidence type="ECO:0000259" key="6">
    <source>
        <dbReference type="PROSITE" id="PS50103"/>
    </source>
</evidence>
<evidence type="ECO:0000256" key="3">
    <source>
        <dbReference type="ARBA" id="ARBA00022833"/>
    </source>
</evidence>
<dbReference type="SMART" id="SM00356">
    <property type="entry name" value="ZnF_C3H1"/>
    <property type="match status" value="1"/>
</dbReference>
<dbReference type="Proteomes" id="UP000267096">
    <property type="component" value="Unassembled WGS sequence"/>
</dbReference>
<feature type="domain" description="C3H1-type" evidence="6">
    <location>
        <begin position="85"/>
        <end position="113"/>
    </location>
</feature>
<reference evidence="7 8" key="2">
    <citation type="submission" date="2018-11" db="EMBL/GenBank/DDBJ databases">
        <authorList>
            <consortium name="Pathogen Informatics"/>
        </authorList>
    </citation>
    <scope>NUCLEOTIDE SEQUENCE [LARGE SCALE GENOMIC DNA]</scope>
</reference>
<organism evidence="9">
    <name type="scientific">Anisakis simplex</name>
    <name type="common">Herring worm</name>
    <dbReference type="NCBI Taxonomy" id="6269"/>
    <lineage>
        <taxon>Eukaryota</taxon>
        <taxon>Metazoa</taxon>
        <taxon>Ecdysozoa</taxon>
        <taxon>Nematoda</taxon>
        <taxon>Chromadorea</taxon>
        <taxon>Rhabditida</taxon>
        <taxon>Spirurina</taxon>
        <taxon>Ascaridomorpha</taxon>
        <taxon>Ascaridoidea</taxon>
        <taxon>Anisakidae</taxon>
        <taxon>Anisakis</taxon>
        <taxon>Anisakis simplex complex</taxon>
    </lineage>
</organism>
<evidence type="ECO:0000313" key="9">
    <source>
        <dbReference type="WBParaSite" id="ASIM_0001893201-mRNA-1"/>
    </source>
</evidence>
<evidence type="ECO:0000256" key="2">
    <source>
        <dbReference type="ARBA" id="ARBA00022771"/>
    </source>
</evidence>
<dbReference type="EMBL" id="UYRR01035339">
    <property type="protein sequence ID" value="VDK64331.1"/>
    <property type="molecule type" value="Genomic_DNA"/>
</dbReference>
<dbReference type="OrthoDB" id="5793923at2759"/>
<evidence type="ECO:0000256" key="4">
    <source>
        <dbReference type="PROSITE-ProRule" id="PRU00723"/>
    </source>
</evidence>
<keyword evidence="2 4" id="KW-0863">Zinc-finger</keyword>
<gene>
    <name evidence="7" type="ORF">ASIM_LOCUS18327</name>
</gene>
<feature type="zinc finger region" description="C3H1-type" evidence="4">
    <location>
        <begin position="85"/>
        <end position="113"/>
    </location>
</feature>
<dbReference type="InterPro" id="IPR000571">
    <property type="entry name" value="Znf_CCCH"/>
</dbReference>
<feature type="compositionally biased region" description="Basic and acidic residues" evidence="5">
    <location>
        <begin position="278"/>
        <end position="288"/>
    </location>
</feature>
<keyword evidence="3 4" id="KW-0862">Zinc</keyword>
<dbReference type="AlphaFoldDB" id="A0A0M3KD80"/>
<dbReference type="GO" id="GO:0008270">
    <property type="term" value="F:zinc ion binding"/>
    <property type="evidence" value="ECO:0007669"/>
    <property type="project" value="UniProtKB-KW"/>
</dbReference>
<keyword evidence="1 4" id="KW-0479">Metal-binding</keyword>